<dbReference type="EC" id="2.3.1.-" evidence="2"/>
<accession>A0ABT8XTU2</accession>
<comment type="caution">
    <text evidence="2">The sequence shown here is derived from an EMBL/GenBank/DDBJ whole genome shotgun (WGS) entry which is preliminary data.</text>
</comment>
<dbReference type="Gene3D" id="3.40.630.30">
    <property type="match status" value="1"/>
</dbReference>
<dbReference type="SUPFAM" id="SSF55729">
    <property type="entry name" value="Acyl-CoA N-acyltransferases (Nat)"/>
    <property type="match status" value="1"/>
</dbReference>
<dbReference type="InterPro" id="IPR016181">
    <property type="entry name" value="Acyl_CoA_acyltransferase"/>
</dbReference>
<evidence type="ECO:0000259" key="1">
    <source>
        <dbReference type="PROSITE" id="PS51186"/>
    </source>
</evidence>
<dbReference type="CDD" id="cd04301">
    <property type="entry name" value="NAT_SF"/>
    <property type="match status" value="1"/>
</dbReference>
<dbReference type="InterPro" id="IPR000182">
    <property type="entry name" value="GNAT_dom"/>
</dbReference>
<evidence type="ECO:0000313" key="2">
    <source>
        <dbReference type="EMBL" id="MDO6406875.1"/>
    </source>
</evidence>
<proteinExistence type="predicted"/>
<keyword evidence="2" id="KW-0808">Transferase</keyword>
<feature type="domain" description="N-acetyltransferase" evidence="1">
    <location>
        <begin position="8"/>
        <end position="154"/>
    </location>
</feature>
<dbReference type="Proteomes" id="UP001171299">
    <property type="component" value="Unassembled WGS sequence"/>
</dbReference>
<keyword evidence="3" id="KW-1185">Reference proteome</keyword>
<dbReference type="GO" id="GO:0016746">
    <property type="term" value="F:acyltransferase activity"/>
    <property type="evidence" value="ECO:0007669"/>
    <property type="project" value="UniProtKB-KW"/>
</dbReference>
<dbReference type="Pfam" id="PF00583">
    <property type="entry name" value="Acetyltransf_1"/>
    <property type="match status" value="1"/>
</dbReference>
<dbReference type="NCBIfam" id="TIGR04045">
    <property type="entry name" value="MSMEG_0567_GNAT"/>
    <property type="match status" value="1"/>
</dbReference>
<name>A0ABT8XTU2_9GAMM</name>
<sequence length="188" mass="21491">MMNEYAGYTIKWVTLPWEREQAYALRQRVFCQEQGLFAGHDLDDIDRHARLLVALGSVGGWHDAVVGTVRIHETAPGIWQGSRLAVDSDYRRQGQLGPTLIRLAVCSAHALGCREFYAQVQHQNEPLFRRMHWHTLDWLELRGVRHARMQADLNFYPPCHDPLSGMVISAATRRRVVEMPTFLTGATV</sequence>
<evidence type="ECO:0000313" key="3">
    <source>
        <dbReference type="Proteomes" id="UP001171299"/>
    </source>
</evidence>
<dbReference type="RefSeq" id="WP_303464741.1">
    <property type="nucleotide sequence ID" value="NZ_JAUOOM010000008.1"/>
</dbReference>
<dbReference type="InterPro" id="IPR024035">
    <property type="entry name" value="MSMEG_0567_GNAT"/>
</dbReference>
<keyword evidence="2" id="KW-0012">Acyltransferase</keyword>
<protein>
    <submittedName>
        <fullName evidence="2">GNAT family N-acetyltransferase</fullName>
        <ecNumber evidence="2">2.3.1.-</ecNumber>
    </submittedName>
</protein>
<dbReference type="PROSITE" id="PS51186">
    <property type="entry name" value="GNAT"/>
    <property type="match status" value="1"/>
</dbReference>
<dbReference type="EMBL" id="JAUOOM010000008">
    <property type="protein sequence ID" value="MDO6406875.1"/>
    <property type="molecule type" value="Genomic_DNA"/>
</dbReference>
<reference evidence="2" key="1">
    <citation type="submission" date="2023-07" db="EMBL/GenBank/DDBJ databases">
        <title>The extreme plant-growth-promoting properties of Pantoea phytobeneficialis PF55 revealed by functional and genomic analysis.</title>
        <authorList>
            <person name="Nascimento F.X."/>
            <person name="Marcio R.J."/>
        </authorList>
    </citation>
    <scope>NUCLEOTIDE SEQUENCE</scope>
    <source>
        <strain evidence="2">PF55</strain>
    </source>
</reference>
<organism evidence="2 3">
    <name type="scientific">Pantoea phytobeneficialis</name>
    <dbReference type="NCBI Taxonomy" id="2052056"/>
    <lineage>
        <taxon>Bacteria</taxon>
        <taxon>Pseudomonadati</taxon>
        <taxon>Pseudomonadota</taxon>
        <taxon>Gammaproteobacteria</taxon>
        <taxon>Enterobacterales</taxon>
        <taxon>Erwiniaceae</taxon>
        <taxon>Pantoea</taxon>
    </lineage>
</organism>
<gene>
    <name evidence="2" type="ORF">Q3404_09815</name>
</gene>